<reference evidence="1" key="1">
    <citation type="submission" date="2020-02" db="EMBL/GenBank/DDBJ databases">
        <authorList>
            <person name="Meier V. D."/>
        </authorList>
    </citation>
    <scope>NUCLEOTIDE SEQUENCE</scope>
    <source>
        <strain evidence="1">AVDCRST_MAG93</strain>
    </source>
</reference>
<name>A0A6J4MNX5_9CHLR</name>
<proteinExistence type="predicted"/>
<dbReference type="AlphaFoldDB" id="A0A6J4MNX5"/>
<sequence>MPEHGSSHCREKCRGGSTILINALELKVFILLYVRKRDSNL</sequence>
<organism evidence="1">
    <name type="scientific">uncultured Chloroflexia bacterium</name>
    <dbReference type="NCBI Taxonomy" id="1672391"/>
    <lineage>
        <taxon>Bacteria</taxon>
        <taxon>Bacillati</taxon>
        <taxon>Chloroflexota</taxon>
        <taxon>Chloroflexia</taxon>
        <taxon>environmental samples</taxon>
    </lineage>
</organism>
<accession>A0A6J4MNX5</accession>
<dbReference type="EMBL" id="CADCTR010002611">
    <property type="protein sequence ID" value="CAA9362689.1"/>
    <property type="molecule type" value="Genomic_DNA"/>
</dbReference>
<gene>
    <name evidence="1" type="ORF">AVDCRST_MAG93-7753</name>
</gene>
<protein>
    <submittedName>
        <fullName evidence="1">Uncharacterized protein</fullName>
    </submittedName>
</protein>
<evidence type="ECO:0000313" key="1">
    <source>
        <dbReference type="EMBL" id="CAA9362689.1"/>
    </source>
</evidence>